<gene>
    <name evidence="2" type="ORF">Hyperionvirus3_94</name>
</gene>
<organism evidence="2">
    <name type="scientific">Hyperionvirus sp</name>
    <dbReference type="NCBI Taxonomy" id="2487770"/>
    <lineage>
        <taxon>Viruses</taxon>
        <taxon>Varidnaviria</taxon>
        <taxon>Bamfordvirae</taxon>
        <taxon>Nucleocytoviricota</taxon>
        <taxon>Megaviricetes</taxon>
        <taxon>Imitervirales</taxon>
        <taxon>Mimiviridae</taxon>
        <taxon>Klosneuvirinae</taxon>
    </lineage>
</organism>
<protein>
    <submittedName>
        <fullName evidence="2">Uncharacterized protein</fullName>
    </submittedName>
</protein>
<evidence type="ECO:0000313" key="2">
    <source>
        <dbReference type="EMBL" id="AYV82948.1"/>
    </source>
</evidence>
<proteinExistence type="predicted"/>
<reference evidence="2" key="1">
    <citation type="submission" date="2018-10" db="EMBL/GenBank/DDBJ databases">
        <title>Hidden diversity of soil giant viruses.</title>
        <authorList>
            <person name="Schulz F."/>
            <person name="Alteio L."/>
            <person name="Goudeau D."/>
            <person name="Ryan E.M."/>
            <person name="Malmstrom R.R."/>
            <person name="Blanchard J."/>
            <person name="Woyke T."/>
        </authorList>
    </citation>
    <scope>NUCLEOTIDE SEQUENCE</scope>
    <source>
        <strain evidence="2">HYV1</strain>
    </source>
</reference>
<evidence type="ECO:0000256" key="1">
    <source>
        <dbReference type="SAM" id="MobiDB-lite"/>
    </source>
</evidence>
<accession>A0A3G5A6Z7</accession>
<sequence length="468" mass="52770">MTSLSEDHVAIGVPSSESTTFGGSVTEIKKLYSLRELQDASRRAFVISPLLKRRAGTVTAIARPTPSKPRAPTTPAITGAVFPSPQSAFELPFPTDEHLAAFGSPAAASPFQRSSPSLTPLAPAAVGSIPGPISAVTAVPLDDPYFSFPDLSFQWSRVPPIGFHGASAQADSLSRKRHLGTNHDDVKTKIARGINHPSYPGEIFSVEKMPDNIEERISLHKKRITCLKSARILNWSISRHNENLRSAKFTAYIRSPDHFKKDDYEEPCSIEGEPDLIDDALKFHEDKMTEAENILIKIKLWKMIGTVADIVDFPTYNRFCRDLETITNTTKGLPEIKSECKRSDDIKKYIQLIITEKRYVLPCFKEAKIPDSMVNMPIVEEFIEDLHKRHNQELIDSWYKLHKIQIDKNRFKFVPSAKPCKDGCMACRYQVRTSRIDITGINFRDLTYFDVMSDKFVGSERRERIESL</sequence>
<name>A0A3G5A6Z7_9VIRU</name>
<feature type="region of interest" description="Disordered" evidence="1">
    <location>
        <begin position="1"/>
        <end position="20"/>
    </location>
</feature>
<dbReference type="EMBL" id="MK072385">
    <property type="protein sequence ID" value="AYV82948.1"/>
    <property type="molecule type" value="Genomic_DNA"/>
</dbReference>